<dbReference type="EMBL" id="ML208289">
    <property type="protein sequence ID" value="TFK72091.1"/>
    <property type="molecule type" value="Genomic_DNA"/>
</dbReference>
<name>A0ACD3B3A8_9AGAR</name>
<protein>
    <submittedName>
        <fullName evidence="1">Multidrug resistance protein 4</fullName>
    </submittedName>
</protein>
<keyword evidence="2" id="KW-1185">Reference proteome</keyword>
<organism evidence="1 2">
    <name type="scientific">Pluteus cervinus</name>
    <dbReference type="NCBI Taxonomy" id="181527"/>
    <lineage>
        <taxon>Eukaryota</taxon>
        <taxon>Fungi</taxon>
        <taxon>Dikarya</taxon>
        <taxon>Basidiomycota</taxon>
        <taxon>Agaricomycotina</taxon>
        <taxon>Agaricomycetes</taxon>
        <taxon>Agaricomycetidae</taxon>
        <taxon>Agaricales</taxon>
        <taxon>Pluteineae</taxon>
        <taxon>Pluteaceae</taxon>
        <taxon>Pluteus</taxon>
    </lineage>
</organism>
<dbReference type="Proteomes" id="UP000308600">
    <property type="component" value="Unassembled WGS sequence"/>
</dbReference>
<evidence type="ECO:0000313" key="2">
    <source>
        <dbReference type="Proteomes" id="UP000308600"/>
    </source>
</evidence>
<evidence type="ECO:0000313" key="1">
    <source>
        <dbReference type="EMBL" id="TFK72091.1"/>
    </source>
</evidence>
<proteinExistence type="predicted"/>
<gene>
    <name evidence="1" type="ORF">BDN72DRAFT_876693</name>
</gene>
<accession>A0ACD3B3A8</accession>
<sequence length="513" mass="55209">MNNANGVELEEPNVPDVETEKVDEDSKGNCSEVQQDPKGNDEDDWDTSPHNPRNWSSTRKWTAVGVVSLYTFIAPLASSMIAPGLPEIGTQYHITSSTELNLVLSIFLLSFAFAPLILAPLSEMYGRTWVLHIGNLLSIGINLGCAFVKTKQSLIALRFLAGAAGAAPAACGGGSIADLFDEKGRASAMALYILGPLLGPIIGPVAGGFITQDVGIKWVFIVIGVVCGVAALIGIPLLQETYGPVIRLRLNKKAQSNVCDIETNPTQKGDGGKRPTILYATGKQRAKYVLNNLTRPILILAKSFICFILSLYLAFNNGIYYLMFVTFAELFATTYGFGPGVGGLAYLGLGVGFISATIVGVRFADRVYAHLARKNGGKGKPEMRIPAMFLGSLFVPIGIFWYGWSAQAKLHWIMPIIGTGIFGFGLMNSFLSVNLYLVDAFTFAASALAAGSVFRSMVGFIFPLFGEDIYKRLGLGGGNSLLAGLAIVLGIPFPVWIYFKGEEMRQKNQLTKS</sequence>
<reference evidence="1 2" key="1">
    <citation type="journal article" date="2019" name="Nat. Ecol. Evol.">
        <title>Megaphylogeny resolves global patterns of mushroom evolution.</title>
        <authorList>
            <person name="Varga T."/>
            <person name="Krizsan K."/>
            <person name="Foldi C."/>
            <person name="Dima B."/>
            <person name="Sanchez-Garcia M."/>
            <person name="Sanchez-Ramirez S."/>
            <person name="Szollosi G.J."/>
            <person name="Szarkandi J.G."/>
            <person name="Papp V."/>
            <person name="Albert L."/>
            <person name="Andreopoulos W."/>
            <person name="Angelini C."/>
            <person name="Antonin V."/>
            <person name="Barry K.W."/>
            <person name="Bougher N.L."/>
            <person name="Buchanan P."/>
            <person name="Buyck B."/>
            <person name="Bense V."/>
            <person name="Catcheside P."/>
            <person name="Chovatia M."/>
            <person name="Cooper J."/>
            <person name="Damon W."/>
            <person name="Desjardin D."/>
            <person name="Finy P."/>
            <person name="Geml J."/>
            <person name="Haridas S."/>
            <person name="Hughes K."/>
            <person name="Justo A."/>
            <person name="Karasinski D."/>
            <person name="Kautmanova I."/>
            <person name="Kiss B."/>
            <person name="Kocsube S."/>
            <person name="Kotiranta H."/>
            <person name="LaButti K.M."/>
            <person name="Lechner B.E."/>
            <person name="Liimatainen K."/>
            <person name="Lipzen A."/>
            <person name="Lukacs Z."/>
            <person name="Mihaltcheva S."/>
            <person name="Morgado L.N."/>
            <person name="Niskanen T."/>
            <person name="Noordeloos M.E."/>
            <person name="Ohm R.A."/>
            <person name="Ortiz-Santana B."/>
            <person name="Ovrebo C."/>
            <person name="Racz N."/>
            <person name="Riley R."/>
            <person name="Savchenko A."/>
            <person name="Shiryaev A."/>
            <person name="Soop K."/>
            <person name="Spirin V."/>
            <person name="Szebenyi C."/>
            <person name="Tomsovsky M."/>
            <person name="Tulloss R.E."/>
            <person name="Uehling J."/>
            <person name="Grigoriev I.V."/>
            <person name="Vagvolgyi C."/>
            <person name="Papp T."/>
            <person name="Martin F.M."/>
            <person name="Miettinen O."/>
            <person name="Hibbett D.S."/>
            <person name="Nagy L.G."/>
        </authorList>
    </citation>
    <scope>NUCLEOTIDE SEQUENCE [LARGE SCALE GENOMIC DNA]</scope>
    <source>
        <strain evidence="1 2">NL-1719</strain>
    </source>
</reference>